<protein>
    <submittedName>
        <fullName evidence="2">Sel1 repeat family protein</fullName>
    </submittedName>
</protein>
<dbReference type="Pfam" id="PF08238">
    <property type="entry name" value="Sel1"/>
    <property type="match status" value="6"/>
</dbReference>
<dbReference type="SMART" id="SM00671">
    <property type="entry name" value="SEL1"/>
    <property type="match status" value="4"/>
</dbReference>
<evidence type="ECO:0000256" key="1">
    <source>
        <dbReference type="SAM" id="SignalP"/>
    </source>
</evidence>
<dbReference type="Gene3D" id="1.25.40.10">
    <property type="entry name" value="Tetratricopeptide repeat domain"/>
    <property type="match status" value="3"/>
</dbReference>
<gene>
    <name evidence="2" type="ORF">J5Y06_18400</name>
</gene>
<proteinExistence type="predicted"/>
<evidence type="ECO:0000313" key="3">
    <source>
        <dbReference type="Proteomes" id="UP000666240"/>
    </source>
</evidence>
<dbReference type="AlphaFoldDB" id="A0A8J7UL69"/>
<dbReference type="InterPro" id="IPR006597">
    <property type="entry name" value="Sel1-like"/>
</dbReference>
<dbReference type="PANTHER" id="PTHR11102:SF160">
    <property type="entry name" value="ERAD-ASSOCIATED E3 UBIQUITIN-PROTEIN LIGASE COMPONENT HRD3"/>
    <property type="match status" value="1"/>
</dbReference>
<dbReference type="PANTHER" id="PTHR11102">
    <property type="entry name" value="SEL-1-LIKE PROTEIN"/>
    <property type="match status" value="1"/>
</dbReference>
<dbReference type="InterPro" id="IPR050767">
    <property type="entry name" value="Sel1_AlgK"/>
</dbReference>
<dbReference type="InterPro" id="IPR011990">
    <property type="entry name" value="TPR-like_helical_dom_sf"/>
</dbReference>
<organism evidence="2 3">
    <name type="scientific">Tianweitania sediminis</name>
    <dbReference type="NCBI Taxonomy" id="1502156"/>
    <lineage>
        <taxon>Bacteria</taxon>
        <taxon>Pseudomonadati</taxon>
        <taxon>Pseudomonadota</taxon>
        <taxon>Alphaproteobacteria</taxon>
        <taxon>Hyphomicrobiales</taxon>
        <taxon>Phyllobacteriaceae</taxon>
        <taxon>Tianweitania</taxon>
    </lineage>
</organism>
<evidence type="ECO:0000313" key="2">
    <source>
        <dbReference type="EMBL" id="MBP0440625.1"/>
    </source>
</evidence>
<keyword evidence="3" id="KW-1185">Reference proteome</keyword>
<name>A0A8J7UL69_9HYPH</name>
<reference evidence="2" key="1">
    <citation type="submission" date="2021-03" db="EMBL/GenBank/DDBJ databases">
        <title>Genome sequencing and assembly of Tianweitania sediminis.</title>
        <authorList>
            <person name="Chhetri G."/>
        </authorList>
    </citation>
    <scope>NUCLEOTIDE SEQUENCE</scope>
    <source>
        <strain evidence="2">Z8</strain>
    </source>
</reference>
<feature type="signal peptide" evidence="1">
    <location>
        <begin position="1"/>
        <end position="22"/>
    </location>
</feature>
<dbReference type="RefSeq" id="WP_385932538.1">
    <property type="nucleotide sequence ID" value="NZ_JBHSJI010000012.1"/>
</dbReference>
<accession>A0A8J7UL69</accession>
<dbReference type="Proteomes" id="UP000666240">
    <property type="component" value="Unassembled WGS sequence"/>
</dbReference>
<sequence length="394" mass="41927">MKSVLLAASLIVAAAALSPAVAQQGPAATLKRLTPAAVRGDRQAIRSVAKAFVALGPRQIANASALRPRLRQEALRGSSASATAYALMLQHGIGGPRDAREAPGWLARGARRGNARASRQAAITYALGWGVRRDNKRALQLLAKLDRPARARQMIRISEALLQPGREEPEAALQWVRRAASLETASSVQASELYERLASADPKAAPLVREWLEAAAKKGNPRAALALGERMLLEPGGERRLEAARWLLLAAEQNEPRASRMLVALLVEDATLQPGASAVRDMLEQRASEGSAAARLSLADAQNYQPWETAGHSQQAVDHLSLAAQDGDPQAQYRLAVALLAGETGEPKRELARAYLSLAASKGYPLAMSAITKKDAFSPADARKVIAAAATKTQ</sequence>
<feature type="chain" id="PRO_5035163269" evidence="1">
    <location>
        <begin position="23"/>
        <end position="394"/>
    </location>
</feature>
<comment type="caution">
    <text evidence="2">The sequence shown here is derived from an EMBL/GenBank/DDBJ whole genome shotgun (WGS) entry which is preliminary data.</text>
</comment>
<keyword evidence="1" id="KW-0732">Signal</keyword>
<dbReference type="SUPFAM" id="SSF81901">
    <property type="entry name" value="HCP-like"/>
    <property type="match status" value="1"/>
</dbReference>
<dbReference type="EMBL" id="JAGIYY010000008">
    <property type="protein sequence ID" value="MBP0440625.1"/>
    <property type="molecule type" value="Genomic_DNA"/>
</dbReference>